<proteinExistence type="predicted"/>
<evidence type="ECO:0000259" key="1">
    <source>
        <dbReference type="SMART" id="SM00849"/>
    </source>
</evidence>
<dbReference type="RefSeq" id="WP_378035265.1">
    <property type="nucleotide sequence ID" value="NZ_JBHSIV010000005.1"/>
</dbReference>
<dbReference type="InterPro" id="IPR050855">
    <property type="entry name" value="NDM-1-like"/>
</dbReference>
<protein>
    <submittedName>
        <fullName evidence="2">MBL fold metallo-hydrolase</fullName>
    </submittedName>
</protein>
<name>A0ABV9YJL6_9PSEU</name>
<sequence length="316" mass="33684">MAAYPQGPHDLGGDCHAWLIPEGRWGESNAGLVRGAGVSLLVDTHYDLPHTAEMLEGYAPLTSGHPIRTLVNTHSDGDHWFGNQLVAGPEVEIVASEAAAALMTPAAVSELAGLSERTDRLGTFIRGISGPFDLSGIVATPPTRTFTGELDLDVGGRQVRLVQVGPAHTPGDVLVHVPDAKVLYSGDILFIGGAPLVWTGPVARCIAACDRILDLELAAIVPGHGPVTDKDGVGWVRDYLVFVEQEATKRFEAGESVEEAVASIDLGRFAAMSEQGRIAANVLNVYEELDPTRPRADRLEQFGRIAAWELDTEETA</sequence>
<dbReference type="Gene3D" id="3.60.15.10">
    <property type="entry name" value="Ribonuclease Z/Hydroxyacylglutathione hydrolase-like"/>
    <property type="match status" value="1"/>
</dbReference>
<keyword evidence="3" id="KW-1185">Reference proteome</keyword>
<dbReference type="PANTHER" id="PTHR42951:SF4">
    <property type="entry name" value="ACYL-COENZYME A THIOESTERASE MBLAC2"/>
    <property type="match status" value="1"/>
</dbReference>
<dbReference type="SMART" id="SM00849">
    <property type="entry name" value="Lactamase_B"/>
    <property type="match status" value="1"/>
</dbReference>
<evidence type="ECO:0000313" key="2">
    <source>
        <dbReference type="EMBL" id="MFC5061912.1"/>
    </source>
</evidence>
<dbReference type="CDD" id="cd16282">
    <property type="entry name" value="metallo-hydrolase-like_MBL-fold"/>
    <property type="match status" value="1"/>
</dbReference>
<dbReference type="SUPFAM" id="SSF56281">
    <property type="entry name" value="Metallo-hydrolase/oxidoreductase"/>
    <property type="match status" value="1"/>
</dbReference>
<organism evidence="2 3">
    <name type="scientific">Actinomycetospora atypica</name>
    <dbReference type="NCBI Taxonomy" id="1290095"/>
    <lineage>
        <taxon>Bacteria</taxon>
        <taxon>Bacillati</taxon>
        <taxon>Actinomycetota</taxon>
        <taxon>Actinomycetes</taxon>
        <taxon>Pseudonocardiales</taxon>
        <taxon>Pseudonocardiaceae</taxon>
        <taxon>Actinomycetospora</taxon>
    </lineage>
</organism>
<comment type="caution">
    <text evidence="2">The sequence shown here is derived from an EMBL/GenBank/DDBJ whole genome shotgun (WGS) entry which is preliminary data.</text>
</comment>
<dbReference type="EMBL" id="JBHSIV010000005">
    <property type="protein sequence ID" value="MFC5061912.1"/>
    <property type="molecule type" value="Genomic_DNA"/>
</dbReference>
<gene>
    <name evidence="2" type="ORF">ACFPBZ_06820</name>
</gene>
<reference evidence="3" key="1">
    <citation type="journal article" date="2019" name="Int. J. Syst. Evol. Microbiol.">
        <title>The Global Catalogue of Microorganisms (GCM) 10K type strain sequencing project: providing services to taxonomists for standard genome sequencing and annotation.</title>
        <authorList>
            <consortium name="The Broad Institute Genomics Platform"/>
            <consortium name="The Broad Institute Genome Sequencing Center for Infectious Disease"/>
            <person name="Wu L."/>
            <person name="Ma J."/>
        </authorList>
    </citation>
    <scope>NUCLEOTIDE SEQUENCE [LARGE SCALE GENOMIC DNA]</scope>
    <source>
        <strain evidence="3">CGMCC 4.7093</strain>
    </source>
</reference>
<dbReference type="InterPro" id="IPR001279">
    <property type="entry name" value="Metallo-B-lactamas"/>
</dbReference>
<dbReference type="Pfam" id="PF00753">
    <property type="entry name" value="Lactamase_B"/>
    <property type="match status" value="1"/>
</dbReference>
<accession>A0ABV9YJL6</accession>
<dbReference type="PANTHER" id="PTHR42951">
    <property type="entry name" value="METALLO-BETA-LACTAMASE DOMAIN-CONTAINING"/>
    <property type="match status" value="1"/>
</dbReference>
<evidence type="ECO:0000313" key="3">
    <source>
        <dbReference type="Proteomes" id="UP001595947"/>
    </source>
</evidence>
<dbReference type="Proteomes" id="UP001595947">
    <property type="component" value="Unassembled WGS sequence"/>
</dbReference>
<feature type="domain" description="Metallo-beta-lactamase" evidence="1">
    <location>
        <begin position="27"/>
        <end position="224"/>
    </location>
</feature>
<dbReference type="InterPro" id="IPR036866">
    <property type="entry name" value="RibonucZ/Hydroxyglut_hydro"/>
</dbReference>